<dbReference type="Proteomes" id="UP000007819">
    <property type="component" value="Unassembled WGS sequence"/>
</dbReference>
<accession>A0A8R2JUS9</accession>
<dbReference type="GeneID" id="103308308"/>
<evidence type="ECO:0000313" key="4">
    <source>
        <dbReference type="Proteomes" id="UP000007819"/>
    </source>
</evidence>
<dbReference type="Pfam" id="PF16900">
    <property type="entry name" value="REPA_OB_2"/>
    <property type="match status" value="1"/>
</dbReference>
<keyword evidence="1" id="KW-0238">DNA-binding</keyword>
<sequence>MEFEFIKLKNLADVNKDQTIDIIGIIKHIGKVQTSTTAKGAILKRKEIVIIDDTKSKISLILWDTPQIDNFEGTVNDSIILKNVQVFDYYGVKNLGHPSITLINSNIEEAKRLTQ</sequence>
<dbReference type="GO" id="GO:0003677">
    <property type="term" value="F:DNA binding"/>
    <property type="evidence" value="ECO:0007669"/>
    <property type="project" value="UniProtKB-KW"/>
</dbReference>
<dbReference type="InterPro" id="IPR012340">
    <property type="entry name" value="NA-bd_OB-fold"/>
</dbReference>
<dbReference type="Gene3D" id="2.40.50.140">
    <property type="entry name" value="Nucleic acid-binding proteins"/>
    <property type="match status" value="1"/>
</dbReference>
<keyword evidence="4" id="KW-1185">Reference proteome</keyword>
<dbReference type="KEGG" id="api:103308308"/>
<protein>
    <recommendedName>
        <fullName evidence="2">Replication protein A OB domain-containing protein</fullName>
    </recommendedName>
</protein>
<dbReference type="EnsemblMetazoa" id="XM_029492068.1">
    <property type="protein sequence ID" value="XP_029347928.1"/>
    <property type="gene ID" value="LOC103308308"/>
</dbReference>
<proteinExistence type="predicted"/>
<reference evidence="3" key="2">
    <citation type="submission" date="2022-06" db="UniProtKB">
        <authorList>
            <consortium name="EnsemblMetazoa"/>
        </authorList>
    </citation>
    <scope>IDENTIFICATION</scope>
</reference>
<reference evidence="4" key="1">
    <citation type="submission" date="2010-06" db="EMBL/GenBank/DDBJ databases">
        <authorList>
            <person name="Jiang H."/>
            <person name="Abraham K."/>
            <person name="Ali S."/>
            <person name="Alsbrooks S.L."/>
            <person name="Anim B.N."/>
            <person name="Anosike U.S."/>
            <person name="Attaway T."/>
            <person name="Bandaranaike D.P."/>
            <person name="Battles P.K."/>
            <person name="Bell S.N."/>
            <person name="Bell A.V."/>
            <person name="Beltran B."/>
            <person name="Bickham C."/>
            <person name="Bustamante Y."/>
            <person name="Caleb T."/>
            <person name="Canada A."/>
            <person name="Cardenas V."/>
            <person name="Carter K."/>
            <person name="Chacko J."/>
            <person name="Chandrabose M.N."/>
            <person name="Chavez D."/>
            <person name="Chavez A."/>
            <person name="Chen L."/>
            <person name="Chu H.-S."/>
            <person name="Claassen K.J."/>
            <person name="Cockrell R."/>
            <person name="Collins M."/>
            <person name="Cooper J.A."/>
            <person name="Cree A."/>
            <person name="Curry S.M."/>
            <person name="Da Y."/>
            <person name="Dao M.D."/>
            <person name="Das B."/>
            <person name="Davila M.-L."/>
            <person name="Davy-Carroll L."/>
            <person name="Denson S."/>
            <person name="Dinh H."/>
            <person name="Ebong V.E."/>
            <person name="Edwards J.R."/>
            <person name="Egan A."/>
            <person name="El-Daye J."/>
            <person name="Escobedo L."/>
            <person name="Fernandez S."/>
            <person name="Fernando P.R."/>
            <person name="Flagg N."/>
            <person name="Forbes L.D."/>
            <person name="Fowler R.G."/>
            <person name="Fu Q."/>
            <person name="Gabisi R.A."/>
            <person name="Ganer J."/>
            <person name="Garbino Pronczuk A."/>
            <person name="Garcia R.M."/>
            <person name="Garner T."/>
            <person name="Garrett T.E."/>
            <person name="Gonzalez D.A."/>
            <person name="Hamid H."/>
            <person name="Hawkins E.S."/>
            <person name="Hirani K."/>
            <person name="Hogues M.E."/>
            <person name="Hollins B."/>
            <person name="Hsiao C.-H."/>
            <person name="Jabil R."/>
            <person name="James M.L."/>
            <person name="Jhangiani S.N."/>
            <person name="Johnson B."/>
            <person name="Johnson Q."/>
            <person name="Joshi V."/>
            <person name="Kalu J.B."/>
            <person name="Kam C."/>
            <person name="Kashfia A."/>
            <person name="Keebler J."/>
            <person name="Kisamo H."/>
            <person name="Kovar C.L."/>
            <person name="Lago L.A."/>
            <person name="Lai C.-Y."/>
            <person name="Laidlaw J."/>
            <person name="Lara F."/>
            <person name="Le T.-K."/>
            <person name="Lee S.L."/>
            <person name="Legall F.H."/>
            <person name="Lemon S.J."/>
            <person name="Lewis L.R."/>
            <person name="Li B."/>
            <person name="Liu Y."/>
            <person name="Liu Y.-S."/>
            <person name="Lopez J."/>
            <person name="Lozado R.J."/>
            <person name="Lu J."/>
            <person name="Madu R.C."/>
            <person name="Maheshwari M."/>
            <person name="Maheshwari R."/>
            <person name="Malloy K."/>
            <person name="Martinez E."/>
            <person name="Mathew T."/>
            <person name="Mercado I.C."/>
            <person name="Mercado C."/>
            <person name="Meyer B."/>
            <person name="Montgomery K."/>
            <person name="Morgan M.B."/>
            <person name="Munidasa M."/>
            <person name="Nazareth L.V."/>
            <person name="Nelson J."/>
            <person name="Ng B.M."/>
            <person name="Nguyen N.B."/>
            <person name="Nguyen P.Q."/>
            <person name="Nguyen T."/>
            <person name="Obregon M."/>
            <person name="Okwuonu G.O."/>
            <person name="Onwere C.G."/>
            <person name="Orozco G."/>
            <person name="Parra A."/>
            <person name="Patel S."/>
            <person name="Patil S."/>
            <person name="Perez A."/>
            <person name="Perez Y."/>
            <person name="Pham C."/>
            <person name="Primus E.L."/>
            <person name="Pu L.-L."/>
            <person name="Puazo M."/>
            <person name="Qin X."/>
            <person name="Quiroz J.B."/>
            <person name="Reese J."/>
            <person name="Richards S."/>
            <person name="Rives C.M."/>
            <person name="Robberts R."/>
            <person name="Ruiz S.J."/>
            <person name="Ruiz M.J."/>
            <person name="Santibanez J."/>
            <person name="Schneider B.W."/>
            <person name="Sisson I."/>
            <person name="Smith M."/>
            <person name="Sodergren E."/>
            <person name="Song X.-Z."/>
            <person name="Song B.B."/>
            <person name="Summersgill H."/>
            <person name="Thelus R."/>
            <person name="Thornton R.D."/>
            <person name="Trejos Z.Y."/>
            <person name="Usmani K."/>
            <person name="Vattathil S."/>
            <person name="Villasana D."/>
            <person name="Walker D.L."/>
            <person name="Wang S."/>
            <person name="Wang K."/>
            <person name="White C.S."/>
            <person name="Williams A.C."/>
            <person name="Williamson J."/>
            <person name="Wilson K."/>
            <person name="Woghiren I.O."/>
            <person name="Woodworth J.R."/>
            <person name="Worley K.C."/>
            <person name="Wright R.A."/>
            <person name="Wu W."/>
            <person name="Young L."/>
            <person name="Zhang L."/>
            <person name="Zhang J."/>
            <person name="Zhu Y."/>
            <person name="Muzny D.M."/>
            <person name="Weinstock G."/>
            <person name="Gibbs R.A."/>
        </authorList>
    </citation>
    <scope>NUCLEOTIDE SEQUENCE [LARGE SCALE GENOMIC DNA]</scope>
    <source>
        <strain evidence="4">LSR1</strain>
    </source>
</reference>
<organism evidence="3 4">
    <name type="scientific">Acyrthosiphon pisum</name>
    <name type="common">Pea aphid</name>
    <dbReference type="NCBI Taxonomy" id="7029"/>
    <lineage>
        <taxon>Eukaryota</taxon>
        <taxon>Metazoa</taxon>
        <taxon>Ecdysozoa</taxon>
        <taxon>Arthropoda</taxon>
        <taxon>Hexapoda</taxon>
        <taxon>Insecta</taxon>
        <taxon>Pterygota</taxon>
        <taxon>Neoptera</taxon>
        <taxon>Paraneoptera</taxon>
        <taxon>Hemiptera</taxon>
        <taxon>Sternorrhyncha</taxon>
        <taxon>Aphidomorpha</taxon>
        <taxon>Aphidoidea</taxon>
        <taxon>Aphididae</taxon>
        <taxon>Macrosiphini</taxon>
        <taxon>Acyrthosiphon</taxon>
    </lineage>
</organism>
<name>A0A8R2JUS9_ACYPI</name>
<evidence type="ECO:0000256" key="1">
    <source>
        <dbReference type="ARBA" id="ARBA00023125"/>
    </source>
</evidence>
<evidence type="ECO:0000313" key="3">
    <source>
        <dbReference type="EnsemblMetazoa" id="XP_029347928.1"/>
    </source>
</evidence>
<dbReference type="AlphaFoldDB" id="A0A8R2JUS9"/>
<dbReference type="InterPro" id="IPR031657">
    <property type="entry name" value="REPA_OB_2"/>
</dbReference>
<dbReference type="SUPFAM" id="SSF50249">
    <property type="entry name" value="Nucleic acid-binding proteins"/>
    <property type="match status" value="1"/>
</dbReference>
<evidence type="ECO:0000259" key="2">
    <source>
        <dbReference type="Pfam" id="PF16900"/>
    </source>
</evidence>
<feature type="domain" description="Replication protein A OB" evidence="2">
    <location>
        <begin position="8"/>
        <end position="97"/>
    </location>
</feature>
<dbReference type="RefSeq" id="XP_029347928.1">
    <property type="nucleotide sequence ID" value="XM_029492068.1"/>
</dbReference>